<proteinExistence type="predicted"/>
<comment type="caution">
    <text evidence="1">The sequence shown here is derived from an EMBL/GenBank/DDBJ whole genome shotgun (WGS) entry which is preliminary data.</text>
</comment>
<sequence>MGQYWEIAALGRKKVMIKQYLKLGEFLFDPELAQDLERVLAVPVVPSYHDSRPENVKSHHSAADVGTMDGKPGSLSRFPTEIHRLIFEYCYDDDLESVIFLGVTNRYFWSIAREYVVRDFMQSLGVWAGQQLITVGDYLKVGDYPPGLFATEEDKENLLKRRPEDDDEMDQDEIDQLPVEHRTISLYDRIDCSFEIEAPEAMPRLGDQKSIILGALVEDPCYRTVSNEIHMQRDDFYPRDEVWILRNLTTHQYVRREPLELQPGLAHGPFVRGIGFGCVVLSRISWSSDPSVSLKDPTGRIHRGLWAGHRFDITTMTRHEKLTAGQNWTDVTEELVEEVTAIWSADQGPDWKKFALSQYDGLRVSFPDVNSQK</sequence>
<evidence type="ECO:0000313" key="2">
    <source>
        <dbReference type="Proteomes" id="UP000707071"/>
    </source>
</evidence>
<evidence type="ECO:0008006" key="3">
    <source>
        <dbReference type="Google" id="ProtNLM"/>
    </source>
</evidence>
<dbReference type="AlphaFoldDB" id="A0A9P7TZ80"/>
<keyword evidence="2" id="KW-1185">Reference proteome</keyword>
<evidence type="ECO:0000313" key="1">
    <source>
        <dbReference type="EMBL" id="KAG6286083.1"/>
    </source>
</evidence>
<accession>A0A9P7TZ80</accession>
<dbReference type="Proteomes" id="UP000707071">
    <property type="component" value="Unassembled WGS sequence"/>
</dbReference>
<protein>
    <recommendedName>
        <fullName evidence="3">F-box domain-containing protein</fullName>
    </recommendedName>
</protein>
<dbReference type="EMBL" id="SRRH01000660">
    <property type="protein sequence ID" value="KAG6286083.1"/>
    <property type="molecule type" value="Genomic_DNA"/>
</dbReference>
<organism evidence="1 2">
    <name type="scientific">Claviceps aff. purpurea</name>
    <dbReference type="NCBI Taxonomy" id="1967640"/>
    <lineage>
        <taxon>Eukaryota</taxon>
        <taxon>Fungi</taxon>
        <taxon>Dikarya</taxon>
        <taxon>Ascomycota</taxon>
        <taxon>Pezizomycotina</taxon>
        <taxon>Sordariomycetes</taxon>
        <taxon>Hypocreomycetidae</taxon>
        <taxon>Hypocreales</taxon>
        <taxon>Clavicipitaceae</taxon>
        <taxon>Claviceps</taxon>
    </lineage>
</organism>
<gene>
    <name evidence="1" type="ORF">E4U09_006912</name>
</gene>
<reference evidence="1 2" key="1">
    <citation type="journal article" date="2020" name="bioRxiv">
        <title>Whole genome comparisons of ergot fungi reveals the divergence and evolution of species within the genus Claviceps are the result of varying mechanisms driving genome evolution and host range expansion.</title>
        <authorList>
            <person name="Wyka S.A."/>
            <person name="Mondo S.J."/>
            <person name="Liu M."/>
            <person name="Dettman J."/>
            <person name="Nalam V."/>
            <person name="Broders K.D."/>
        </authorList>
    </citation>
    <scope>NUCLEOTIDE SEQUENCE [LARGE SCALE GENOMIC DNA]</scope>
    <source>
        <strain evidence="1 2">Clav52</strain>
    </source>
</reference>
<name>A0A9P7TZ80_9HYPO</name>